<keyword evidence="2" id="KW-0472">Membrane</keyword>
<accession>A0A855XML7</accession>
<name>A0A855XML7_9BACL</name>
<sequence length="169" mass="18464">MQRTTRSSVNQPNRTTSAPARGQSRVANPQVNRTVGQVEGTGSQLNTANKVNAVACRKCKSQQVVANKRGYSFANMFKTMGWMWLLPLVLVLGFTMWARYYNMNVQVGSGVSNNGSEALESLLTIIGVICGISIFVSLPVSILVGFVGRSEIVNGCMNCGFKWRPAKRK</sequence>
<organism evidence="3 4">
    <name type="scientific">Paenibacillus pabuli</name>
    <dbReference type="NCBI Taxonomy" id="1472"/>
    <lineage>
        <taxon>Bacteria</taxon>
        <taxon>Bacillati</taxon>
        <taxon>Bacillota</taxon>
        <taxon>Bacilli</taxon>
        <taxon>Bacillales</taxon>
        <taxon>Paenibacillaceae</taxon>
        <taxon>Paenibacillus</taxon>
    </lineage>
</organism>
<keyword evidence="2" id="KW-1133">Transmembrane helix</keyword>
<feature type="region of interest" description="Disordered" evidence="1">
    <location>
        <begin position="1"/>
        <end position="28"/>
    </location>
</feature>
<gene>
    <name evidence="3" type="ORF">DET56_114105</name>
</gene>
<comment type="caution">
    <text evidence="3">The sequence shown here is derived from an EMBL/GenBank/DDBJ whole genome shotgun (WGS) entry which is preliminary data.</text>
</comment>
<proteinExistence type="predicted"/>
<dbReference type="AlphaFoldDB" id="A0A855XML7"/>
<evidence type="ECO:0000313" key="4">
    <source>
        <dbReference type="Proteomes" id="UP000247078"/>
    </source>
</evidence>
<evidence type="ECO:0000313" key="3">
    <source>
        <dbReference type="EMBL" id="PWW34727.1"/>
    </source>
</evidence>
<dbReference type="EMBL" id="QGTZ01000014">
    <property type="protein sequence ID" value="PWW34727.1"/>
    <property type="molecule type" value="Genomic_DNA"/>
</dbReference>
<evidence type="ECO:0000256" key="1">
    <source>
        <dbReference type="SAM" id="MobiDB-lite"/>
    </source>
</evidence>
<reference evidence="3 4" key="1">
    <citation type="submission" date="2018-05" db="EMBL/GenBank/DDBJ databases">
        <title>Freshwater and sediment microbial communities from various areas in North America, analyzing microbe dynamics in response to fracking.</title>
        <authorList>
            <person name="Lamendella R."/>
        </authorList>
    </citation>
    <scope>NUCLEOTIDE SEQUENCE [LARGE SCALE GENOMIC DNA]</scope>
    <source>
        <strain evidence="3 4">DB-3</strain>
    </source>
</reference>
<dbReference type="Proteomes" id="UP000247078">
    <property type="component" value="Unassembled WGS sequence"/>
</dbReference>
<protein>
    <submittedName>
        <fullName evidence="3">Uncharacterized protein</fullName>
    </submittedName>
</protein>
<feature type="compositionally biased region" description="Polar residues" evidence="1">
    <location>
        <begin position="1"/>
        <end position="18"/>
    </location>
</feature>
<feature type="transmembrane region" description="Helical" evidence="2">
    <location>
        <begin position="121"/>
        <end position="147"/>
    </location>
</feature>
<evidence type="ECO:0000256" key="2">
    <source>
        <dbReference type="SAM" id="Phobius"/>
    </source>
</evidence>
<keyword evidence="2" id="KW-0812">Transmembrane</keyword>
<feature type="transmembrane region" description="Helical" evidence="2">
    <location>
        <begin position="82"/>
        <end position="101"/>
    </location>
</feature>